<keyword evidence="4" id="KW-1185">Reference proteome</keyword>
<keyword evidence="1" id="KW-0175">Coiled coil</keyword>
<accession>A0AA86TUV8</accession>
<gene>
    <name evidence="3" type="ORF">HINF_LOCUS12703</name>
    <name evidence="2" type="ORF">HINF_LOCUS17234</name>
</gene>
<evidence type="ECO:0000313" key="2">
    <source>
        <dbReference type="EMBL" id="CAI9929589.1"/>
    </source>
</evidence>
<sequence length="108" mass="12430">MQNSAVNNEQFQIGELDTMSLKSSLASSHLSQQLDHLTSQNELLSSQVDYVVNQRDQLVQLLESEQRANNQLKQQAFETKMQSLKQSKTEREYCAHLLVGLYKDTRGW</sequence>
<proteinExistence type="predicted"/>
<dbReference type="EMBL" id="CAXDID020000029">
    <property type="protein sequence ID" value="CAL5992692.1"/>
    <property type="molecule type" value="Genomic_DNA"/>
</dbReference>
<organism evidence="2">
    <name type="scientific">Hexamita inflata</name>
    <dbReference type="NCBI Taxonomy" id="28002"/>
    <lineage>
        <taxon>Eukaryota</taxon>
        <taxon>Metamonada</taxon>
        <taxon>Diplomonadida</taxon>
        <taxon>Hexamitidae</taxon>
        <taxon>Hexamitinae</taxon>
        <taxon>Hexamita</taxon>
    </lineage>
</organism>
<comment type="caution">
    <text evidence="2">The sequence shown here is derived from an EMBL/GenBank/DDBJ whole genome shotgun (WGS) entry which is preliminary data.</text>
</comment>
<protein>
    <submittedName>
        <fullName evidence="3">Hypothetical_protein</fullName>
    </submittedName>
</protein>
<dbReference type="Proteomes" id="UP001642409">
    <property type="component" value="Unassembled WGS sequence"/>
</dbReference>
<dbReference type="EMBL" id="CATOUU010000440">
    <property type="protein sequence ID" value="CAI9929589.1"/>
    <property type="molecule type" value="Genomic_DNA"/>
</dbReference>
<feature type="coiled-coil region" evidence="1">
    <location>
        <begin position="55"/>
        <end position="82"/>
    </location>
</feature>
<dbReference type="AlphaFoldDB" id="A0AA86TUV8"/>
<reference evidence="3 4" key="2">
    <citation type="submission" date="2024-07" db="EMBL/GenBank/DDBJ databases">
        <authorList>
            <person name="Akdeniz Z."/>
        </authorList>
    </citation>
    <scope>NUCLEOTIDE SEQUENCE [LARGE SCALE GENOMIC DNA]</scope>
</reference>
<name>A0AA86TUV8_9EUKA</name>
<reference evidence="2" key="1">
    <citation type="submission" date="2023-06" db="EMBL/GenBank/DDBJ databases">
        <authorList>
            <person name="Kurt Z."/>
        </authorList>
    </citation>
    <scope>NUCLEOTIDE SEQUENCE</scope>
</reference>
<evidence type="ECO:0000313" key="4">
    <source>
        <dbReference type="Proteomes" id="UP001642409"/>
    </source>
</evidence>
<evidence type="ECO:0000313" key="3">
    <source>
        <dbReference type="EMBL" id="CAL5992692.1"/>
    </source>
</evidence>
<evidence type="ECO:0000256" key="1">
    <source>
        <dbReference type="SAM" id="Coils"/>
    </source>
</evidence>